<evidence type="ECO:0000256" key="4">
    <source>
        <dbReference type="SAM" id="MobiDB-lite"/>
    </source>
</evidence>
<evidence type="ECO:0000256" key="2">
    <source>
        <dbReference type="ARBA" id="ARBA00011881"/>
    </source>
</evidence>
<comment type="similarity">
    <text evidence="1">Belongs to the aldehyde dehydrogenase family.</text>
</comment>
<dbReference type="Pfam" id="PF00171">
    <property type="entry name" value="Aldedh"/>
    <property type="match status" value="1"/>
</dbReference>
<keyword evidence="3" id="KW-0560">Oxidoreductase</keyword>
<dbReference type="GeneID" id="14403540"/>
<dbReference type="InterPro" id="IPR016161">
    <property type="entry name" value="Ald_DH/histidinol_DH"/>
</dbReference>
<name>L0K460_9EURY</name>
<gene>
    <name evidence="6" type="ORF">Natoc_3153</name>
</gene>
<dbReference type="FunFam" id="3.40.605.10:FF:000007">
    <property type="entry name" value="NAD/NADP-dependent betaine aldehyde dehydrogenase"/>
    <property type="match status" value="1"/>
</dbReference>
<dbReference type="InterPro" id="IPR016163">
    <property type="entry name" value="Ald_DH_C"/>
</dbReference>
<evidence type="ECO:0000259" key="5">
    <source>
        <dbReference type="Pfam" id="PF00171"/>
    </source>
</evidence>
<evidence type="ECO:0000256" key="1">
    <source>
        <dbReference type="ARBA" id="ARBA00009986"/>
    </source>
</evidence>
<evidence type="ECO:0000313" key="7">
    <source>
        <dbReference type="Proteomes" id="UP000010878"/>
    </source>
</evidence>
<dbReference type="Gene3D" id="3.40.309.10">
    <property type="entry name" value="Aldehyde Dehydrogenase, Chain A, domain 2"/>
    <property type="match status" value="1"/>
</dbReference>
<accession>L0K460</accession>
<dbReference type="InterPro" id="IPR015590">
    <property type="entry name" value="Aldehyde_DH_dom"/>
</dbReference>
<dbReference type="KEGG" id="nou:Natoc_3153"/>
<reference evidence="6 7" key="1">
    <citation type="submission" date="2012-11" db="EMBL/GenBank/DDBJ databases">
        <title>FINISHED of Natronococcus occultus SP4, DSM 3396.</title>
        <authorList>
            <consortium name="DOE Joint Genome Institute"/>
            <person name="Eisen J."/>
            <person name="Huntemann M."/>
            <person name="Wei C.-L."/>
            <person name="Han J."/>
            <person name="Detter J.C."/>
            <person name="Han C."/>
            <person name="Tapia R."/>
            <person name="Chen A."/>
            <person name="Kyrpides N."/>
            <person name="Mavromatis K."/>
            <person name="Markowitz V."/>
            <person name="Szeto E."/>
            <person name="Ivanova N."/>
            <person name="Mikhailova N."/>
            <person name="Ovchinnikova G."/>
            <person name="Pagani I."/>
            <person name="Pati A."/>
            <person name="Goodwin L."/>
            <person name="Nordberg H.P."/>
            <person name="Cantor M.N."/>
            <person name="Hua S.X."/>
            <person name="Woyke T."/>
            <person name="Eisen J."/>
            <person name="Klenk H.-P."/>
            <person name="Klenk H.-P."/>
        </authorList>
    </citation>
    <scope>NUCLEOTIDE SEQUENCE [LARGE SCALE GENOMIC DNA]</scope>
    <source>
        <strain evidence="6 7">SP4</strain>
    </source>
</reference>
<organism evidence="6 7">
    <name type="scientific">Natronococcus occultus SP4</name>
    <dbReference type="NCBI Taxonomy" id="694430"/>
    <lineage>
        <taxon>Archaea</taxon>
        <taxon>Methanobacteriati</taxon>
        <taxon>Methanobacteriota</taxon>
        <taxon>Stenosarchaea group</taxon>
        <taxon>Halobacteria</taxon>
        <taxon>Halobacteriales</taxon>
        <taxon>Natrialbaceae</taxon>
        <taxon>Natronococcus</taxon>
    </lineage>
</organism>
<dbReference type="OrthoDB" id="6342at2157"/>
<dbReference type="RefSeq" id="WP_015322332.1">
    <property type="nucleotide sequence ID" value="NC_019974.1"/>
</dbReference>
<keyword evidence="7" id="KW-1185">Reference proteome</keyword>
<feature type="region of interest" description="Disordered" evidence="4">
    <location>
        <begin position="1"/>
        <end position="59"/>
    </location>
</feature>
<sequence>MSDSKQNYIDGEWRDASTGETIETTNPAAPSESVARYQQSNAEDAEEAVAAAASARDDWAATPGPKRGAILREAASILKDRKEELTELLTREEGKTHAEAGGEVQRAVDIFYYFAEKTRDLGGTVKAASGSQTNLYTVNQPVGVAALITPWNYPIAIPAWKIAPALAAGNTLVLKPATVAAGTAVAIFEALDEAGLPDGVANIVTGPGSTVGETLVSHDDVDAVSFTGSSEVGEMVYSKATDDGKRVQTELGGKNPTVVSDSVDVDEAAEIVANGAFGVTGQACTACSRAIVHADVRDEFVDRVVEHADAIEIGPGDEYDMGPQVTESELEGTLEYIDIAADEGATLETGGGRPEGERFEEGYYVEPTVFTDVEPDYRIAQEEVFGPVLAVIEVEDFETGLRVANDVDYGLAASIITENHTEAERFVDEIEAGVAKVNDGTTGLELHVPFGGFKRSSSETWREQGDAGLDFYTIEKTVYDSF</sequence>
<proteinExistence type="inferred from homology"/>
<dbReference type="STRING" id="694430.Natoc_3153"/>
<dbReference type="PANTHER" id="PTHR42804">
    <property type="entry name" value="ALDEHYDE DEHYDROGENASE"/>
    <property type="match status" value="1"/>
</dbReference>
<dbReference type="GO" id="GO:0016620">
    <property type="term" value="F:oxidoreductase activity, acting on the aldehyde or oxo group of donors, NAD or NADP as acceptor"/>
    <property type="evidence" value="ECO:0007669"/>
    <property type="project" value="InterPro"/>
</dbReference>
<dbReference type="Gene3D" id="3.40.605.10">
    <property type="entry name" value="Aldehyde Dehydrogenase, Chain A, domain 1"/>
    <property type="match status" value="1"/>
</dbReference>
<feature type="compositionally biased region" description="Polar residues" evidence="4">
    <location>
        <begin position="18"/>
        <end position="28"/>
    </location>
</feature>
<evidence type="ECO:0000256" key="3">
    <source>
        <dbReference type="ARBA" id="ARBA00023002"/>
    </source>
</evidence>
<protein>
    <submittedName>
        <fullName evidence="6">NAD-dependent aldehyde dehydrogenase</fullName>
    </submittedName>
</protein>
<dbReference type="EMBL" id="CP003929">
    <property type="protein sequence ID" value="AGB38893.1"/>
    <property type="molecule type" value="Genomic_DNA"/>
</dbReference>
<comment type="subunit">
    <text evidence="2">Homotetramer.</text>
</comment>
<dbReference type="eggNOG" id="arCOG01252">
    <property type="taxonomic scope" value="Archaea"/>
</dbReference>
<evidence type="ECO:0000313" key="6">
    <source>
        <dbReference type="EMBL" id="AGB38893.1"/>
    </source>
</evidence>
<dbReference type="Proteomes" id="UP000010878">
    <property type="component" value="Chromosome"/>
</dbReference>
<dbReference type="PANTHER" id="PTHR42804:SF1">
    <property type="entry name" value="ALDEHYDE DEHYDROGENASE-RELATED"/>
    <property type="match status" value="1"/>
</dbReference>
<feature type="domain" description="Aldehyde dehydrogenase" evidence="5">
    <location>
        <begin position="13"/>
        <end position="478"/>
    </location>
</feature>
<dbReference type="AlphaFoldDB" id="L0K460"/>
<dbReference type="InterPro" id="IPR016162">
    <property type="entry name" value="Ald_DH_N"/>
</dbReference>
<dbReference type="SUPFAM" id="SSF53720">
    <property type="entry name" value="ALDH-like"/>
    <property type="match status" value="1"/>
</dbReference>
<dbReference type="HOGENOM" id="CLU_005391_1_0_2"/>